<sequence>MTDWKPNSNKKWNNNQYQDWNKGNAKKAWNADDPTKKWLSKEDWIQEQIRKSKTKKDVKKWEGAKKIAKNRVKFRKEPLPLAAIAASAFLKRHGIERQVTSSLIVNEANAQLKSVLDLYAQPDVRAVSFRNFELFIACRHPAAVHAVHPFTDGLKEHLESAFGSITISKVTCRFSPQSFDDL</sequence>
<evidence type="ECO:0000313" key="3">
    <source>
        <dbReference type="Proteomes" id="UP000231263"/>
    </source>
</evidence>
<reference evidence="3" key="1">
    <citation type="submission" date="2017-09" db="EMBL/GenBank/DDBJ databases">
        <title>Depth-based differentiation of microbial function through sediment-hosted aquifers and enrichment of novel symbionts in the deep terrestrial subsurface.</title>
        <authorList>
            <person name="Probst A.J."/>
            <person name="Ladd B."/>
            <person name="Jarett J.K."/>
            <person name="Geller-Mcgrath D.E."/>
            <person name="Sieber C.M.K."/>
            <person name="Emerson J.B."/>
            <person name="Anantharaman K."/>
            <person name="Thomas B.C."/>
            <person name="Malmstrom R."/>
            <person name="Stieglmeier M."/>
            <person name="Klingl A."/>
            <person name="Woyke T."/>
            <person name="Ryan C.M."/>
            <person name="Banfield J.F."/>
        </authorList>
    </citation>
    <scope>NUCLEOTIDE SEQUENCE [LARGE SCALE GENOMIC DNA]</scope>
</reference>
<evidence type="ECO:0000256" key="1">
    <source>
        <dbReference type="SAM" id="MobiDB-lite"/>
    </source>
</evidence>
<accession>A0A2M7XFB4</accession>
<comment type="caution">
    <text evidence="2">The sequence shown here is derived from an EMBL/GenBank/DDBJ whole genome shotgun (WGS) entry which is preliminary data.</text>
</comment>
<evidence type="ECO:0000313" key="2">
    <source>
        <dbReference type="EMBL" id="PJA46542.1"/>
    </source>
</evidence>
<name>A0A2M7XFB4_9BACT</name>
<proteinExistence type="predicted"/>
<organism evidence="2 3">
    <name type="scientific">Candidatus Uhrbacteria bacterium CG_4_9_14_3_um_filter_41_35</name>
    <dbReference type="NCBI Taxonomy" id="1975034"/>
    <lineage>
        <taxon>Bacteria</taxon>
        <taxon>Candidatus Uhriibacteriota</taxon>
    </lineage>
</organism>
<dbReference type="Proteomes" id="UP000231263">
    <property type="component" value="Unassembled WGS sequence"/>
</dbReference>
<dbReference type="EMBL" id="PFWT01000009">
    <property type="protein sequence ID" value="PJA46542.1"/>
    <property type="molecule type" value="Genomic_DNA"/>
</dbReference>
<gene>
    <name evidence="2" type="ORF">CO173_02130</name>
</gene>
<feature type="region of interest" description="Disordered" evidence="1">
    <location>
        <begin position="1"/>
        <end position="33"/>
    </location>
</feature>
<dbReference type="AlphaFoldDB" id="A0A2M7XFB4"/>
<feature type="compositionally biased region" description="Low complexity" evidence="1">
    <location>
        <begin position="1"/>
        <end position="15"/>
    </location>
</feature>
<protein>
    <submittedName>
        <fullName evidence="2">Uncharacterized protein</fullName>
    </submittedName>
</protein>